<feature type="compositionally biased region" description="Low complexity" evidence="1">
    <location>
        <begin position="20"/>
        <end position="48"/>
    </location>
</feature>
<proteinExistence type="predicted"/>
<name>A0A7S2TSL8_9EUKA</name>
<feature type="region of interest" description="Disordered" evidence="1">
    <location>
        <begin position="237"/>
        <end position="257"/>
    </location>
</feature>
<evidence type="ECO:0000256" key="1">
    <source>
        <dbReference type="SAM" id="MobiDB-lite"/>
    </source>
</evidence>
<feature type="region of interest" description="Disordered" evidence="1">
    <location>
        <begin position="1"/>
        <end position="61"/>
    </location>
</feature>
<dbReference type="AlphaFoldDB" id="A0A7S2TSL8"/>
<protein>
    <submittedName>
        <fullName evidence="2">Uncharacterized protein</fullName>
    </submittedName>
</protein>
<sequence length="338" mass="38402">MSRRHRRRRRRRKNYKKSVSDPTSDFSHSSYSYTCSVSRSASRTSRASRSPKARRAASTVNPLVYGPRKSLEIIHNLDFKDLQGASSDTCTNRSRSVERTRHSIKFTGIPAGARSHPTSARNSRIHRKAFGVPAGSRRRSQVSFSRKSSISLKPPREEILTEVMRELNVDVCNQFPPTPPRISFISEYDRSSSYVWRKSPRYPKDTFIEAGDGHVLDAGKEYEEYVLQWAEDAKNATPRETKIETPAHNNTPAGTPTAFWKTQDDYDIKFRVSTPTQNSLARDAVSGTGDGHILDGLGDIWVDDEELEDTVSSIDRIIETNTTKANKLRRRLRKQKTV</sequence>
<accession>A0A7S2TSL8</accession>
<evidence type="ECO:0000313" key="2">
    <source>
        <dbReference type="EMBL" id="CAD9766453.1"/>
    </source>
</evidence>
<gene>
    <name evidence="2" type="ORF">LSP00402_LOCUS11172</name>
</gene>
<reference evidence="2" key="1">
    <citation type="submission" date="2021-01" db="EMBL/GenBank/DDBJ databases">
        <authorList>
            <person name="Corre E."/>
            <person name="Pelletier E."/>
            <person name="Niang G."/>
            <person name="Scheremetjew M."/>
            <person name="Finn R."/>
            <person name="Kale V."/>
            <person name="Holt S."/>
            <person name="Cochrane G."/>
            <person name="Meng A."/>
            <person name="Brown T."/>
            <person name="Cohen L."/>
        </authorList>
    </citation>
    <scope>NUCLEOTIDE SEQUENCE</scope>
    <source>
        <strain evidence="2">CCMP622</strain>
    </source>
</reference>
<organism evidence="2">
    <name type="scientific">Lotharella oceanica</name>
    <dbReference type="NCBI Taxonomy" id="641309"/>
    <lineage>
        <taxon>Eukaryota</taxon>
        <taxon>Sar</taxon>
        <taxon>Rhizaria</taxon>
        <taxon>Cercozoa</taxon>
        <taxon>Chlorarachniophyceae</taxon>
        <taxon>Lotharella</taxon>
    </lineage>
</organism>
<feature type="compositionally biased region" description="Basic residues" evidence="1">
    <location>
        <begin position="1"/>
        <end position="16"/>
    </location>
</feature>
<dbReference type="EMBL" id="HBHP01018011">
    <property type="protein sequence ID" value="CAD9766453.1"/>
    <property type="molecule type" value="Transcribed_RNA"/>
</dbReference>